<dbReference type="PROSITE" id="PS51390">
    <property type="entry name" value="WAP"/>
    <property type="match status" value="1"/>
</dbReference>
<dbReference type="InterPro" id="IPR008197">
    <property type="entry name" value="WAP_dom"/>
</dbReference>
<dbReference type="GO" id="GO:0005576">
    <property type="term" value="C:extracellular region"/>
    <property type="evidence" value="ECO:0007669"/>
    <property type="project" value="InterPro"/>
</dbReference>
<dbReference type="SUPFAM" id="SSF57256">
    <property type="entry name" value="Elafin-like"/>
    <property type="match status" value="1"/>
</dbReference>
<accession>A0A1W6EVZ4</accession>
<dbReference type="InterPro" id="IPR036645">
    <property type="entry name" value="Elafin-like_sf"/>
</dbReference>
<dbReference type="AlphaFoldDB" id="A0A1W6EVZ4"/>
<name>A0A1W6EVZ4_AMPCP</name>
<reference evidence="3" key="1">
    <citation type="submission" date="2017-02" db="EMBL/GenBank/DDBJ databases">
        <title>Parasitoid Jewel Wasp Mounts Multi-Pronged Neurochemical Attack to Hijack a Host Brain.</title>
        <authorList>
            <person name="Arvidson R.S."/>
            <person name="Kaiser M."/>
            <person name="Libersat F."/>
            <person name="Adams M.E."/>
        </authorList>
    </citation>
    <scope>NUCLEOTIDE SEQUENCE</scope>
    <source>
        <strain evidence="3">114</strain>
    </source>
</reference>
<feature type="domain" description="WAP" evidence="2">
    <location>
        <begin position="21"/>
        <end position="67"/>
    </location>
</feature>
<feature type="chain" id="PRO_5012800315" evidence="1">
    <location>
        <begin position="22"/>
        <end position="113"/>
    </location>
</feature>
<feature type="signal peptide" evidence="1">
    <location>
        <begin position="1"/>
        <end position="21"/>
    </location>
</feature>
<dbReference type="GO" id="GO:0030414">
    <property type="term" value="F:peptidase inhibitor activity"/>
    <property type="evidence" value="ECO:0007669"/>
    <property type="project" value="InterPro"/>
</dbReference>
<keyword evidence="1" id="KW-0732">Signal</keyword>
<proteinExistence type="evidence at transcript level"/>
<dbReference type="SMART" id="SM00217">
    <property type="entry name" value="WAP"/>
    <property type="match status" value="1"/>
</dbReference>
<dbReference type="EMBL" id="KY563487">
    <property type="protein sequence ID" value="ARK19896.1"/>
    <property type="molecule type" value="mRNA"/>
</dbReference>
<evidence type="ECO:0000259" key="2">
    <source>
        <dbReference type="PROSITE" id="PS51390"/>
    </source>
</evidence>
<evidence type="ECO:0000313" key="3">
    <source>
        <dbReference type="EMBL" id="ARK19896.1"/>
    </source>
</evidence>
<protein>
    <submittedName>
        <fullName evidence="3">Venom protein</fullName>
    </submittedName>
</protein>
<dbReference type="Pfam" id="PF00095">
    <property type="entry name" value="WAP"/>
    <property type="match status" value="1"/>
</dbReference>
<evidence type="ECO:0000256" key="1">
    <source>
        <dbReference type="SAM" id="SignalP"/>
    </source>
</evidence>
<organism evidence="3">
    <name type="scientific">Ampulex compressa</name>
    <name type="common">Emerald cockroach wasp</name>
    <dbReference type="NCBI Taxonomy" id="860918"/>
    <lineage>
        <taxon>Eukaryota</taxon>
        <taxon>Metazoa</taxon>
        <taxon>Ecdysozoa</taxon>
        <taxon>Arthropoda</taxon>
        <taxon>Hexapoda</taxon>
        <taxon>Insecta</taxon>
        <taxon>Pterygota</taxon>
        <taxon>Neoptera</taxon>
        <taxon>Endopterygota</taxon>
        <taxon>Hymenoptera</taxon>
        <taxon>Apocrita</taxon>
        <taxon>Aculeata</taxon>
        <taxon>Apoidea</taxon>
        <taxon>Ampulicidae</taxon>
        <taxon>Ampulicini</taxon>
        <taxon>Ampulex</taxon>
    </lineage>
</organism>
<dbReference type="Gene3D" id="4.10.75.10">
    <property type="entry name" value="Elafin-like"/>
    <property type="match status" value="1"/>
</dbReference>
<dbReference type="OrthoDB" id="8187079at2759"/>
<sequence>MYQKTLTFALFLCFIVVEIVGQQNSGFCPLANKVSVCVPRCVSDRQCSGNEKCCPNKCGGMSCASPSAVYTGNDGGYRGSQRDKEVYCNGIKCPPYQKCQFDRSTKREKCVRT</sequence>